<organism evidence="1 2">
    <name type="scientific">Pontibacter actiniarum</name>
    <dbReference type="NCBI Taxonomy" id="323450"/>
    <lineage>
        <taxon>Bacteria</taxon>
        <taxon>Pseudomonadati</taxon>
        <taxon>Bacteroidota</taxon>
        <taxon>Cytophagia</taxon>
        <taxon>Cytophagales</taxon>
        <taxon>Hymenobacteraceae</taxon>
        <taxon>Pontibacter</taxon>
    </lineage>
</organism>
<dbReference type="STRING" id="709015.GCA_000472485_00855"/>
<dbReference type="KEGG" id="pact:CA264_04305"/>
<dbReference type="AlphaFoldDB" id="A0A1X9YPG1"/>
<sequence length="493" mass="57632">MNEIKVLAELSKHIVNNSSSGLSELKQGKESTLLKNTLNNVYNNDYVASKDLYGTNPNDVRYKMLKVRLKKKLYNNLFFVDFDKYKVGKVHQAELECIKLLHHAHALLRLNELDLVLYLVGKVKKVAIKYEFNNCLIDATELELTCYTESGNYKDFKSCRDDLSRLLKIKLYEREAQTIYQSLKLNAKRSVKLRKSQITTFGSDLKRLYDIYCMIDSFEAFNAYYRASLIYNEMLGNFEAIVDLTIESENKIKSGKINTFRFNRLFNKFELIYSHLRARKLNSGLHYASEYLHELKENTPNWYAYLENYFLLAVHSAKYELASSILQRVQNSSNYLKLSAAAKERWSLYEAYNLLLSETDGACLSGKNPFLIYLPEYSKDKQGFNVAILILQFVYFLKKKETEALLYRIESLKKYILTHLKDSFSLRSKTFLRLLILTVTEDFDADSSRKKGQKLYHRLSEAPTPGDAYAEIEIVPYEHLWEHILVILENEYK</sequence>
<dbReference type="RefSeq" id="WP_025604908.1">
    <property type="nucleotide sequence ID" value="NZ_CP021235.1"/>
</dbReference>
<dbReference type="EMBL" id="CP021235">
    <property type="protein sequence ID" value="ARS34724.1"/>
    <property type="molecule type" value="Genomic_DNA"/>
</dbReference>
<evidence type="ECO:0000313" key="1">
    <source>
        <dbReference type="EMBL" id="ARS34724.1"/>
    </source>
</evidence>
<gene>
    <name evidence="1" type="ORF">CA264_04305</name>
</gene>
<reference evidence="2" key="1">
    <citation type="submission" date="2017-05" db="EMBL/GenBank/DDBJ databases">
        <authorList>
            <person name="Ray J."/>
            <person name="Price M."/>
            <person name="Deutschbauer A."/>
        </authorList>
    </citation>
    <scope>NUCLEOTIDE SEQUENCE [LARGE SCALE GENOMIC DNA]</scope>
    <source>
        <strain evidence="2">DSM 19842</strain>
    </source>
</reference>
<evidence type="ECO:0000313" key="2">
    <source>
        <dbReference type="Proteomes" id="UP000266292"/>
    </source>
</evidence>
<accession>A0A1X9YPG1</accession>
<proteinExistence type="predicted"/>
<dbReference type="OrthoDB" id="1490648at2"/>
<protein>
    <submittedName>
        <fullName evidence="1">Uncharacterized protein</fullName>
    </submittedName>
</protein>
<keyword evidence="2" id="KW-1185">Reference proteome</keyword>
<dbReference type="Proteomes" id="UP000266292">
    <property type="component" value="Chromosome"/>
</dbReference>
<name>A0A1X9YPG1_9BACT</name>